<keyword evidence="1" id="KW-1133">Transmembrane helix</keyword>
<gene>
    <name evidence="2" type="ORF">AAAT34_07935</name>
</gene>
<sequence length="405" mass="45828">MMVFALCASAQGAFPSKQKIAQQCNILQDNINLLKSKLVDIRNAEQNKILQSPNAFVEQKLLASNDSLMEKASQIVSKAKICYEQDTTSNKVPLALKTVSEGLSAYVDAIFKEQNLKEINVKDDFEKIINDQLAKFDYALQSLEVSDEEMDNSNSDTSVTGKNVEDKSLDLSMILEFIGFAVILCIIGIVFLFMNSNYSKSQREIHRLKEELEKKICKNNDYISDLFDKLKSYRGNIESYAIQTGLTEKQIREMILSEIDKYQKSIGYNYGRNSIQKQSGNSVLIHSEKGQVVRSDVKKQDDYRLYGQLQNDGSFKVSQSDSRNAFYVLKMKDSKAEQAEFFLKEFDNETAKAIIEGRQMHLVPACDIEYSASPQQIIVVKPGMAEKQGNSWVVKSKAQIRLVNA</sequence>
<evidence type="ECO:0000256" key="1">
    <source>
        <dbReference type="SAM" id="Phobius"/>
    </source>
</evidence>
<feature type="transmembrane region" description="Helical" evidence="1">
    <location>
        <begin position="173"/>
        <end position="194"/>
    </location>
</feature>
<reference evidence="2 3" key="1">
    <citation type="submission" date="2024-04" db="EMBL/GenBank/DDBJ databases">
        <title>Human intestinal bacterial collection.</title>
        <authorList>
            <person name="Pauvert C."/>
            <person name="Hitch T.C.A."/>
            <person name="Clavel T."/>
        </authorList>
    </citation>
    <scope>NUCLEOTIDE SEQUENCE [LARGE SCALE GENOMIC DNA]</scope>
    <source>
        <strain evidence="2 3">CLA-AA-H145</strain>
    </source>
</reference>
<organism evidence="2 3">
    <name type="scientific">Hallella faecis</name>
    <dbReference type="NCBI Taxonomy" id="2841596"/>
    <lineage>
        <taxon>Bacteria</taxon>
        <taxon>Pseudomonadati</taxon>
        <taxon>Bacteroidota</taxon>
        <taxon>Bacteroidia</taxon>
        <taxon>Bacteroidales</taxon>
        <taxon>Prevotellaceae</taxon>
        <taxon>Hallella</taxon>
    </lineage>
</organism>
<evidence type="ECO:0000313" key="2">
    <source>
        <dbReference type="EMBL" id="MEQ2486985.1"/>
    </source>
</evidence>
<proteinExistence type="predicted"/>
<dbReference type="Proteomes" id="UP001487296">
    <property type="component" value="Unassembled WGS sequence"/>
</dbReference>
<keyword evidence="3" id="KW-1185">Reference proteome</keyword>
<accession>A0ABV1FRJ0</accession>
<evidence type="ECO:0000313" key="3">
    <source>
        <dbReference type="Proteomes" id="UP001487296"/>
    </source>
</evidence>
<protein>
    <submittedName>
        <fullName evidence="2">Uncharacterized protein</fullName>
    </submittedName>
</protein>
<name>A0ABV1FRJ0_9BACT</name>
<dbReference type="EMBL" id="JBBNFP010000028">
    <property type="protein sequence ID" value="MEQ2486985.1"/>
    <property type="molecule type" value="Genomic_DNA"/>
</dbReference>
<comment type="caution">
    <text evidence="2">The sequence shown here is derived from an EMBL/GenBank/DDBJ whole genome shotgun (WGS) entry which is preliminary data.</text>
</comment>
<keyword evidence="1" id="KW-0472">Membrane</keyword>
<keyword evidence="1" id="KW-0812">Transmembrane</keyword>
<dbReference type="RefSeq" id="WP_215760031.1">
    <property type="nucleotide sequence ID" value="NZ_JAHKBE010000027.1"/>
</dbReference>